<feature type="repeat" description="ANK" evidence="3">
    <location>
        <begin position="270"/>
        <end position="302"/>
    </location>
</feature>
<proteinExistence type="predicted"/>
<dbReference type="RefSeq" id="XP_013896825.1">
    <property type="nucleotide sequence ID" value="XM_014041371.1"/>
</dbReference>
<feature type="compositionally biased region" description="Gly residues" evidence="4">
    <location>
        <begin position="164"/>
        <end position="186"/>
    </location>
</feature>
<dbReference type="InterPro" id="IPR036770">
    <property type="entry name" value="Ankyrin_rpt-contain_sf"/>
</dbReference>
<dbReference type="GO" id="GO:0005249">
    <property type="term" value="F:voltage-gated potassium channel activity"/>
    <property type="evidence" value="ECO:0007669"/>
    <property type="project" value="InterPro"/>
</dbReference>
<keyword evidence="1" id="KW-0630">Potassium</keyword>
<accession>A0A0D2MTP1</accession>
<feature type="region of interest" description="Disordered" evidence="4">
    <location>
        <begin position="145"/>
        <end position="189"/>
    </location>
</feature>
<protein>
    <submittedName>
        <fullName evidence="5">Uncharacterized protein</fullName>
    </submittedName>
</protein>
<reference evidence="5 6" key="1">
    <citation type="journal article" date="2013" name="BMC Genomics">
        <title>Reconstruction of the lipid metabolism for the microalga Monoraphidium neglectum from its genome sequence reveals characteristics suitable for biofuel production.</title>
        <authorList>
            <person name="Bogen C."/>
            <person name="Al-Dilaimi A."/>
            <person name="Albersmeier A."/>
            <person name="Wichmann J."/>
            <person name="Grundmann M."/>
            <person name="Rupp O."/>
            <person name="Lauersen K.J."/>
            <person name="Blifernez-Klassen O."/>
            <person name="Kalinowski J."/>
            <person name="Goesmann A."/>
            <person name="Mussgnug J.H."/>
            <person name="Kruse O."/>
        </authorList>
    </citation>
    <scope>NUCLEOTIDE SEQUENCE [LARGE SCALE GENOMIC DNA]</scope>
    <source>
        <strain evidence="5 6">SAG 48.87</strain>
    </source>
</reference>
<evidence type="ECO:0000256" key="3">
    <source>
        <dbReference type="PROSITE-ProRule" id="PRU00023"/>
    </source>
</evidence>
<evidence type="ECO:0000256" key="2">
    <source>
        <dbReference type="ARBA" id="ARBA00022882"/>
    </source>
</evidence>
<dbReference type="OrthoDB" id="2012993at2759"/>
<dbReference type="STRING" id="145388.A0A0D2MTP1"/>
<keyword evidence="6" id="KW-1185">Reference proteome</keyword>
<dbReference type="KEGG" id="mng:MNEG_10157"/>
<evidence type="ECO:0000313" key="5">
    <source>
        <dbReference type="EMBL" id="KIY97805.1"/>
    </source>
</evidence>
<dbReference type="EMBL" id="KK102422">
    <property type="protein sequence ID" value="KIY97805.1"/>
    <property type="molecule type" value="Genomic_DNA"/>
</dbReference>
<evidence type="ECO:0000256" key="4">
    <source>
        <dbReference type="SAM" id="MobiDB-lite"/>
    </source>
</evidence>
<dbReference type="PROSITE" id="PS50297">
    <property type="entry name" value="ANK_REP_REGION"/>
    <property type="match status" value="1"/>
</dbReference>
<evidence type="ECO:0000256" key="1">
    <source>
        <dbReference type="ARBA" id="ARBA00022826"/>
    </source>
</evidence>
<evidence type="ECO:0000313" key="6">
    <source>
        <dbReference type="Proteomes" id="UP000054498"/>
    </source>
</evidence>
<dbReference type="PROSITE" id="PS50088">
    <property type="entry name" value="ANK_REPEAT"/>
    <property type="match status" value="1"/>
</dbReference>
<dbReference type="AlphaFoldDB" id="A0A0D2MTP1"/>
<sequence length="449" mass="46057">MILVAGSCVMESPRSGGAGAASAEHVVVNLDGASVHGGSARVLAPGDPLAEMAFFTETANLQAVRTACVCRVLSLSRTAYLALAAAFPISAERVLGNLLEAAEEMVEREMHLPFTAFGSLEANLNLEALSVKYASPELYRGSSAPLGRSGSGAAQGPALDSAARGGGDDGGGIGANGGGGGGGGGADEARDAFDLDGLVGSFSDRGQPLRQSQRMALSNLVRVRMLVEAQKQKLQRERTAEFLEAAKLGNMTRLRAMLQQGLSPDSSDYDGRTALMLAAGQGHLEAVKLLLSTGAHPSLTDSLQGCALLEAARGGHDHVLSALLAAGAKMYMSQVACAAHLCTAVFEGDVKLLRRLVRAGMPPDSGDYDGRRAAHIAAAESSLAALKVLVEEGGASLEVKDRWGLTPLDEARRGGAAAAVAYLERLLGLARGGGDDEGRVHHGALGASV</sequence>
<dbReference type="SUPFAM" id="SSF51206">
    <property type="entry name" value="cAMP-binding domain-like"/>
    <property type="match status" value="1"/>
</dbReference>
<dbReference type="SMART" id="SM00248">
    <property type="entry name" value="ANK"/>
    <property type="match status" value="5"/>
</dbReference>
<dbReference type="PANTHER" id="PTHR45743">
    <property type="entry name" value="POTASSIUM CHANNEL AKT1"/>
    <property type="match status" value="1"/>
</dbReference>
<dbReference type="Gene3D" id="1.25.40.20">
    <property type="entry name" value="Ankyrin repeat-containing domain"/>
    <property type="match status" value="2"/>
</dbReference>
<keyword evidence="1" id="KW-0633">Potassium transport</keyword>
<dbReference type="InterPro" id="IPR045319">
    <property type="entry name" value="KAT/AKT"/>
</dbReference>
<dbReference type="Proteomes" id="UP000054498">
    <property type="component" value="Unassembled WGS sequence"/>
</dbReference>
<dbReference type="GeneID" id="25727291"/>
<dbReference type="SUPFAM" id="SSF48403">
    <property type="entry name" value="Ankyrin repeat"/>
    <property type="match status" value="1"/>
</dbReference>
<gene>
    <name evidence="5" type="ORF">MNEG_10157</name>
</gene>
<dbReference type="PANTHER" id="PTHR45743:SF2">
    <property type="entry name" value="POTASSIUM CHANNEL AKT1"/>
    <property type="match status" value="1"/>
</dbReference>
<keyword evidence="2" id="KW-0851">Voltage-gated channel</keyword>
<keyword evidence="2" id="KW-0406">Ion transport</keyword>
<dbReference type="InterPro" id="IPR002110">
    <property type="entry name" value="Ankyrin_rpt"/>
</dbReference>
<dbReference type="InterPro" id="IPR018490">
    <property type="entry name" value="cNMP-bd_dom_sf"/>
</dbReference>
<dbReference type="GO" id="GO:0034702">
    <property type="term" value="C:monoatomic ion channel complex"/>
    <property type="evidence" value="ECO:0007669"/>
    <property type="project" value="UniProtKB-KW"/>
</dbReference>
<keyword evidence="1" id="KW-0631">Potassium channel</keyword>
<keyword evidence="3" id="KW-0040">ANK repeat</keyword>
<dbReference type="Pfam" id="PF12796">
    <property type="entry name" value="Ank_2"/>
    <property type="match status" value="1"/>
</dbReference>
<organism evidence="5 6">
    <name type="scientific">Monoraphidium neglectum</name>
    <dbReference type="NCBI Taxonomy" id="145388"/>
    <lineage>
        <taxon>Eukaryota</taxon>
        <taxon>Viridiplantae</taxon>
        <taxon>Chlorophyta</taxon>
        <taxon>core chlorophytes</taxon>
        <taxon>Chlorophyceae</taxon>
        <taxon>CS clade</taxon>
        <taxon>Sphaeropleales</taxon>
        <taxon>Selenastraceae</taxon>
        <taxon>Monoraphidium</taxon>
    </lineage>
</organism>
<name>A0A0D2MTP1_9CHLO</name>
<keyword evidence="2" id="KW-0813">Transport</keyword>
<keyword evidence="2" id="KW-0407">Ion channel</keyword>